<gene>
    <name evidence="3" type="ORF">QJS04_geneDACA023743</name>
</gene>
<evidence type="ECO:0000256" key="2">
    <source>
        <dbReference type="SAM" id="MobiDB-lite"/>
    </source>
</evidence>
<dbReference type="InterPro" id="IPR016024">
    <property type="entry name" value="ARM-type_fold"/>
</dbReference>
<evidence type="ECO:0000313" key="3">
    <source>
        <dbReference type="EMBL" id="KAK1278649.1"/>
    </source>
</evidence>
<keyword evidence="4" id="KW-1185">Reference proteome</keyword>
<dbReference type="InterPro" id="IPR011989">
    <property type="entry name" value="ARM-like"/>
</dbReference>
<evidence type="ECO:0008006" key="5">
    <source>
        <dbReference type="Google" id="ProtNLM"/>
    </source>
</evidence>
<dbReference type="GO" id="GO:0030014">
    <property type="term" value="C:CCR4-NOT complex"/>
    <property type="evidence" value="ECO:0007669"/>
    <property type="project" value="InterPro"/>
</dbReference>
<feature type="compositionally biased region" description="Gly residues" evidence="2">
    <location>
        <begin position="17"/>
        <end position="26"/>
    </location>
</feature>
<dbReference type="EMBL" id="JAUJYN010000002">
    <property type="protein sequence ID" value="KAK1278649.1"/>
    <property type="molecule type" value="Genomic_DNA"/>
</dbReference>
<dbReference type="InterPro" id="IPR007216">
    <property type="entry name" value="CNOT9"/>
</dbReference>
<organism evidence="3 4">
    <name type="scientific">Acorus gramineus</name>
    <name type="common">Dwarf sweet flag</name>
    <dbReference type="NCBI Taxonomy" id="55184"/>
    <lineage>
        <taxon>Eukaryota</taxon>
        <taxon>Viridiplantae</taxon>
        <taxon>Streptophyta</taxon>
        <taxon>Embryophyta</taxon>
        <taxon>Tracheophyta</taxon>
        <taxon>Spermatophyta</taxon>
        <taxon>Magnoliopsida</taxon>
        <taxon>Liliopsida</taxon>
        <taxon>Acoraceae</taxon>
        <taxon>Acorus</taxon>
    </lineage>
</organism>
<dbReference type="PANTHER" id="PTHR12262">
    <property type="entry name" value="CCR4-NOT TRANSCRIPTION COMPLEX SUBUNIT 9"/>
    <property type="match status" value="1"/>
</dbReference>
<name>A0AAV9BR49_ACOGR</name>
<evidence type="ECO:0000256" key="1">
    <source>
        <dbReference type="ARBA" id="ARBA00006385"/>
    </source>
</evidence>
<dbReference type="FunFam" id="1.25.10.10:FF:000334">
    <property type="entry name" value="Cell differentiation protein-like protein"/>
    <property type="match status" value="1"/>
</dbReference>
<protein>
    <recommendedName>
        <fullName evidence="5">CCR4-NOT transcription complex subunit 9</fullName>
    </recommendedName>
</protein>
<sequence length="314" mass="34507">MIPTNLTQPANPNPPFAGGGRGGGTPPGAAEASGVQRSKTNKSAEQLVLAIINPDLREKAIHDLSLKKEHLQDLAPLLWNSFGSVTALLQEITSIYHVLSPPTLTQEASNRVCNALSLLQCLAVHPDTKMNFLNAYMPLYLYPFLKTTTKTRAFEYLRLTSLGVIGALVKDDDTGVIHFLLSKEIIPLCLHTMQMGSELSKTVAIFIVQKILSDDEGLKYICATAERFFAVGNVLQQMVQSVAESPSTLLLKYIICCYQRLSDNPRACDALRNCLPDMLRDGTFDAYLHEDPMTHRSLQRLITNITRGALHSGG</sequence>
<reference evidence="3" key="2">
    <citation type="submission" date="2023-06" db="EMBL/GenBank/DDBJ databases">
        <authorList>
            <person name="Ma L."/>
            <person name="Liu K.-W."/>
            <person name="Li Z."/>
            <person name="Hsiao Y.-Y."/>
            <person name="Qi Y."/>
            <person name="Fu T."/>
            <person name="Tang G."/>
            <person name="Zhang D."/>
            <person name="Sun W.-H."/>
            <person name="Liu D.-K."/>
            <person name="Li Y."/>
            <person name="Chen G.-Z."/>
            <person name="Liu X.-D."/>
            <person name="Liao X.-Y."/>
            <person name="Jiang Y.-T."/>
            <person name="Yu X."/>
            <person name="Hao Y."/>
            <person name="Huang J."/>
            <person name="Zhao X.-W."/>
            <person name="Ke S."/>
            <person name="Chen Y.-Y."/>
            <person name="Wu W.-L."/>
            <person name="Hsu J.-L."/>
            <person name="Lin Y.-F."/>
            <person name="Huang M.-D."/>
            <person name="Li C.-Y."/>
            <person name="Huang L."/>
            <person name="Wang Z.-W."/>
            <person name="Zhao X."/>
            <person name="Zhong W.-Y."/>
            <person name="Peng D.-H."/>
            <person name="Ahmad S."/>
            <person name="Lan S."/>
            <person name="Zhang J.-S."/>
            <person name="Tsai W.-C."/>
            <person name="Van De Peer Y."/>
            <person name="Liu Z.-J."/>
        </authorList>
    </citation>
    <scope>NUCLEOTIDE SEQUENCE</scope>
    <source>
        <strain evidence="3">SCP</strain>
        <tissue evidence="3">Leaves</tissue>
    </source>
</reference>
<reference evidence="3" key="1">
    <citation type="journal article" date="2023" name="Nat. Commun.">
        <title>Diploid and tetraploid genomes of Acorus and the evolution of monocots.</title>
        <authorList>
            <person name="Ma L."/>
            <person name="Liu K.W."/>
            <person name="Li Z."/>
            <person name="Hsiao Y.Y."/>
            <person name="Qi Y."/>
            <person name="Fu T."/>
            <person name="Tang G.D."/>
            <person name="Zhang D."/>
            <person name="Sun W.H."/>
            <person name="Liu D.K."/>
            <person name="Li Y."/>
            <person name="Chen G.Z."/>
            <person name="Liu X.D."/>
            <person name="Liao X.Y."/>
            <person name="Jiang Y.T."/>
            <person name="Yu X."/>
            <person name="Hao Y."/>
            <person name="Huang J."/>
            <person name="Zhao X.W."/>
            <person name="Ke S."/>
            <person name="Chen Y.Y."/>
            <person name="Wu W.L."/>
            <person name="Hsu J.L."/>
            <person name="Lin Y.F."/>
            <person name="Huang M.D."/>
            <person name="Li C.Y."/>
            <person name="Huang L."/>
            <person name="Wang Z.W."/>
            <person name="Zhao X."/>
            <person name="Zhong W.Y."/>
            <person name="Peng D.H."/>
            <person name="Ahmad S."/>
            <person name="Lan S."/>
            <person name="Zhang J.S."/>
            <person name="Tsai W.C."/>
            <person name="Van de Peer Y."/>
            <person name="Liu Z.J."/>
        </authorList>
    </citation>
    <scope>NUCLEOTIDE SEQUENCE</scope>
    <source>
        <strain evidence="3">SCP</strain>
    </source>
</reference>
<dbReference type="Proteomes" id="UP001179952">
    <property type="component" value="Unassembled WGS sequence"/>
</dbReference>
<evidence type="ECO:0000313" key="4">
    <source>
        <dbReference type="Proteomes" id="UP001179952"/>
    </source>
</evidence>
<dbReference type="GO" id="GO:0006402">
    <property type="term" value="P:mRNA catabolic process"/>
    <property type="evidence" value="ECO:0007669"/>
    <property type="project" value="InterPro"/>
</dbReference>
<accession>A0AAV9BR49</accession>
<dbReference type="SUPFAM" id="SSF48371">
    <property type="entry name" value="ARM repeat"/>
    <property type="match status" value="1"/>
</dbReference>
<comment type="caution">
    <text evidence="3">The sequence shown here is derived from an EMBL/GenBank/DDBJ whole genome shotgun (WGS) entry which is preliminary data.</text>
</comment>
<dbReference type="Pfam" id="PF04078">
    <property type="entry name" value="Rcd1"/>
    <property type="match status" value="1"/>
</dbReference>
<feature type="region of interest" description="Disordered" evidence="2">
    <location>
        <begin position="1"/>
        <end position="41"/>
    </location>
</feature>
<proteinExistence type="inferred from homology"/>
<dbReference type="AlphaFoldDB" id="A0AAV9BR49"/>
<dbReference type="Gene3D" id="1.25.10.10">
    <property type="entry name" value="Leucine-rich Repeat Variant"/>
    <property type="match status" value="1"/>
</dbReference>
<comment type="similarity">
    <text evidence="1">Belongs to the CNOT9 family.</text>
</comment>